<comment type="caution">
    <text evidence="2">The sequence shown here is derived from an EMBL/GenBank/DDBJ whole genome shotgun (WGS) entry which is preliminary data.</text>
</comment>
<reference evidence="2 3" key="1">
    <citation type="submission" date="2018-05" db="EMBL/GenBank/DDBJ databases">
        <title>Rhodobacteraceae gen. nov., sp. nov. isolated from sea water.</title>
        <authorList>
            <person name="Ren Y."/>
        </authorList>
    </citation>
    <scope>NUCLEOTIDE SEQUENCE [LARGE SCALE GENOMIC DNA]</scope>
    <source>
        <strain evidence="2 3">TG-679</strain>
    </source>
</reference>
<dbReference type="EMBL" id="QGKU01000063">
    <property type="protein sequence ID" value="PWR01044.1"/>
    <property type="molecule type" value="Genomic_DNA"/>
</dbReference>
<organism evidence="2 3">
    <name type="scientific">Meridianimarinicoccus roseus</name>
    <dbReference type="NCBI Taxonomy" id="2072018"/>
    <lineage>
        <taxon>Bacteria</taxon>
        <taxon>Pseudomonadati</taxon>
        <taxon>Pseudomonadota</taxon>
        <taxon>Alphaproteobacteria</taxon>
        <taxon>Rhodobacterales</taxon>
        <taxon>Paracoccaceae</taxon>
        <taxon>Meridianimarinicoccus</taxon>
    </lineage>
</organism>
<sequence length="223" mass="24867">MLTKLTILPFEHSETFQIEKPAGPPFEVQFNPESYTDETKIELAPTEPAHGDVGQEAKFKSIQPKTYAFKLMMDGTGYSEGYEGKNSVTEQLEAFRKTTGFSGNTHRPRFLMLVWGKLSAVCVLESFTITYTLFASDGLPLRATVDATFKEHKDPKTSEREKNLSSPDIDHVRVALAGDRLPSMVFDVYRSTRYTVDVARANGLDTIRRVDEGRAVVLPPLGG</sequence>
<accession>A0A2V2LBZ2</accession>
<name>A0A2V2LBZ2_9RHOB</name>
<evidence type="ECO:0000259" key="1">
    <source>
        <dbReference type="Pfam" id="PF19266"/>
    </source>
</evidence>
<dbReference type="Proteomes" id="UP000245680">
    <property type="component" value="Unassembled WGS sequence"/>
</dbReference>
<proteinExistence type="predicted"/>
<dbReference type="AlphaFoldDB" id="A0A2V2LBZ2"/>
<evidence type="ECO:0000313" key="2">
    <source>
        <dbReference type="EMBL" id="PWR01044.1"/>
    </source>
</evidence>
<dbReference type="OrthoDB" id="9815939at2"/>
<evidence type="ECO:0000313" key="3">
    <source>
        <dbReference type="Proteomes" id="UP000245680"/>
    </source>
</evidence>
<protein>
    <recommendedName>
        <fullName evidence="1">Contractile injection system tube protein N-terminal domain-containing protein</fullName>
    </recommendedName>
</protein>
<dbReference type="InterPro" id="IPR045361">
    <property type="entry name" value="CIS_tube_prot_N"/>
</dbReference>
<keyword evidence="3" id="KW-1185">Reference proteome</keyword>
<feature type="domain" description="Contractile injection system tube protein N-terminal" evidence="1">
    <location>
        <begin position="2"/>
        <end position="158"/>
    </location>
</feature>
<gene>
    <name evidence="2" type="ORF">DKT77_19120</name>
</gene>
<dbReference type="RefSeq" id="WP_109813245.1">
    <property type="nucleotide sequence ID" value="NZ_QGKU01000063.1"/>
</dbReference>
<dbReference type="Pfam" id="PF19266">
    <property type="entry name" value="CIS_tube"/>
    <property type="match status" value="1"/>
</dbReference>